<evidence type="ECO:0000256" key="1">
    <source>
        <dbReference type="SAM" id="MobiDB-lite"/>
    </source>
</evidence>
<dbReference type="KEGG" id="sfm:108918797"/>
<dbReference type="InterPro" id="IPR043504">
    <property type="entry name" value="Peptidase_S1_PA_chymotrypsin"/>
</dbReference>
<sequence length="659" mass="76274">MASSVKQELTPAVDQNHKKHSLKFIDINEKGMMHTCNKPCTVFEVLKRNKMCSKKNFCLFFRKEDKNIAIPLHFPCWLIEEEVTIKNLPGNKYENSHPNTIQHVKQKETFIFFIERKGGKNCASKIFLDCKKVDNSCSFLCVYAFSGETIMEALERDGRFLPDMLKNFSSLYMNRDKKSVPISEEVTEDFHEMYFKVEMPRDIKRPHLCIKEENSHLQDNQDTSSAETKKSLSMCSTDVHAKNSSTDNCQSKAGQDTKRQKKKKKNPASQRTLYEIPDSEEVLEILRSQFEALVNQMKSRYKKRTPQVLELLKKKFGKNTQGFTKVNTIKRLMKMSDSVCKIRTQKMIGTGFLFFCNFILTNQHVINDCQEEYIEVIFNHEDHDKQDQIHKVKKIVACCHGEDQFKRHLDYALLELDAPMLSQPRLLAAYKDFPKSGGLCLIGHPQGGEKMMDPTSIIEFEKRGDAVDKHENYLTFIQYFRNENKLEDFKTFINTIKQNENLVTYNTCFYEGSSGSPVLTEDSGIVAMHTGGFTYEHGKQESVIEYAIPLEPILEDLISKIVEQGQHNVLFRFLMEAVNCNSLKSFIERFVNQLVQEFEPRFENVATVVIDVLKKRDDFSELRKKLEDHLAQKNISNNATQSVSHSESNEEMEVEESTI</sequence>
<protein>
    <submittedName>
        <fullName evidence="2">Protein FAM111A-like</fullName>
    </submittedName>
</protein>
<dbReference type="PANTHER" id="PTHR14389:SF3">
    <property type="entry name" value="PROTEIN FAM111A-LIKE"/>
    <property type="match status" value="1"/>
</dbReference>
<dbReference type="GO" id="GO:0000785">
    <property type="term" value="C:chromatin"/>
    <property type="evidence" value="ECO:0007669"/>
    <property type="project" value="TreeGrafter"/>
</dbReference>
<dbReference type="Gene3D" id="2.40.10.10">
    <property type="entry name" value="Trypsin-like serine proteases"/>
    <property type="match status" value="2"/>
</dbReference>
<feature type="compositionally biased region" description="Polar residues" evidence="1">
    <location>
        <begin position="217"/>
        <end position="254"/>
    </location>
</feature>
<dbReference type="InterPro" id="IPR009003">
    <property type="entry name" value="Peptidase_S1_PA"/>
</dbReference>
<dbReference type="GeneID" id="108918797"/>
<dbReference type="SUPFAM" id="SSF50494">
    <property type="entry name" value="Trypsin-like serine proteases"/>
    <property type="match status" value="1"/>
</dbReference>
<accession>A0A8C9R5N2</accession>
<reference evidence="2 3" key="1">
    <citation type="submission" date="2019-04" db="EMBL/GenBank/DDBJ databases">
        <authorList>
            <consortium name="Wellcome Sanger Institute Data Sharing"/>
        </authorList>
    </citation>
    <scope>NUCLEOTIDE SEQUENCE [LARGE SCALE GENOMIC DNA]</scope>
</reference>
<reference evidence="2" key="2">
    <citation type="submission" date="2025-08" db="UniProtKB">
        <authorList>
            <consortium name="Ensembl"/>
        </authorList>
    </citation>
    <scope>IDENTIFICATION</scope>
</reference>
<reference evidence="2" key="3">
    <citation type="submission" date="2025-09" db="UniProtKB">
        <authorList>
            <consortium name="Ensembl"/>
        </authorList>
    </citation>
    <scope>IDENTIFICATION</scope>
</reference>
<feature type="compositionally biased region" description="Acidic residues" evidence="1">
    <location>
        <begin position="649"/>
        <end position="659"/>
    </location>
</feature>
<proteinExistence type="predicted"/>
<feature type="region of interest" description="Disordered" evidence="1">
    <location>
        <begin position="214"/>
        <end position="272"/>
    </location>
</feature>
<dbReference type="Proteomes" id="UP000694397">
    <property type="component" value="Chromosome 21"/>
</dbReference>
<dbReference type="GeneTree" id="ENSGT00390000005182"/>
<dbReference type="AlphaFoldDB" id="A0A8C9R5N2"/>
<evidence type="ECO:0000313" key="2">
    <source>
        <dbReference type="Ensembl" id="ENSSFOP00015009780.2"/>
    </source>
</evidence>
<dbReference type="GO" id="GO:0005634">
    <property type="term" value="C:nucleus"/>
    <property type="evidence" value="ECO:0007669"/>
    <property type="project" value="TreeGrafter"/>
</dbReference>
<evidence type="ECO:0000313" key="3">
    <source>
        <dbReference type="Proteomes" id="UP000694397"/>
    </source>
</evidence>
<feature type="region of interest" description="Disordered" evidence="1">
    <location>
        <begin position="633"/>
        <end position="659"/>
    </location>
</feature>
<dbReference type="Pfam" id="PF13365">
    <property type="entry name" value="Trypsin_2"/>
    <property type="match status" value="1"/>
</dbReference>
<organism evidence="2 3">
    <name type="scientific">Scleropages formosus</name>
    <name type="common">Asian bonytongue</name>
    <name type="synonym">Osteoglossum formosum</name>
    <dbReference type="NCBI Taxonomy" id="113540"/>
    <lineage>
        <taxon>Eukaryota</taxon>
        <taxon>Metazoa</taxon>
        <taxon>Chordata</taxon>
        <taxon>Craniata</taxon>
        <taxon>Vertebrata</taxon>
        <taxon>Euteleostomi</taxon>
        <taxon>Actinopterygii</taxon>
        <taxon>Neopterygii</taxon>
        <taxon>Teleostei</taxon>
        <taxon>Osteoglossocephala</taxon>
        <taxon>Osteoglossomorpha</taxon>
        <taxon>Osteoglossiformes</taxon>
        <taxon>Osteoglossidae</taxon>
        <taxon>Scleropages</taxon>
    </lineage>
</organism>
<name>A0A8C9R5N2_SCLFO</name>
<dbReference type="Ensembl" id="ENSSFOT00015009915.2">
    <property type="protein sequence ID" value="ENSSFOP00015009780.2"/>
    <property type="gene ID" value="ENSSFOG00015006363.2"/>
</dbReference>
<dbReference type="RefSeq" id="XP_018581864.2">
    <property type="nucleotide sequence ID" value="XM_018726348.2"/>
</dbReference>
<dbReference type="RefSeq" id="XP_018581865.2">
    <property type="nucleotide sequence ID" value="XM_018726349.2"/>
</dbReference>
<dbReference type="GO" id="GO:0006260">
    <property type="term" value="P:DNA replication"/>
    <property type="evidence" value="ECO:0007669"/>
    <property type="project" value="TreeGrafter"/>
</dbReference>
<gene>
    <name evidence="2" type="primary">LOC108918797</name>
</gene>
<dbReference type="PANTHER" id="PTHR14389">
    <property type="entry name" value="SI:CH1073-475A24.1"/>
    <property type="match status" value="1"/>
</dbReference>
<keyword evidence="3" id="KW-1185">Reference proteome</keyword>
<dbReference type="OrthoDB" id="10025068at2759"/>